<evidence type="ECO:0000256" key="5">
    <source>
        <dbReference type="ARBA" id="ARBA00022989"/>
    </source>
</evidence>
<dbReference type="GO" id="GO:0019199">
    <property type="term" value="F:transmembrane receptor protein kinase activity"/>
    <property type="evidence" value="ECO:0007669"/>
    <property type="project" value="InterPro"/>
</dbReference>
<keyword evidence="2" id="KW-1003">Cell membrane</keyword>
<proteinExistence type="predicted"/>
<evidence type="ECO:0000313" key="10">
    <source>
        <dbReference type="Proteomes" id="UP001054252"/>
    </source>
</evidence>
<evidence type="ECO:0000256" key="6">
    <source>
        <dbReference type="ARBA" id="ARBA00023136"/>
    </source>
</evidence>
<evidence type="ECO:0000256" key="1">
    <source>
        <dbReference type="ARBA" id="ARBA00004162"/>
    </source>
</evidence>
<keyword evidence="7" id="KW-1015">Disulfide bond</keyword>
<feature type="non-terminal residue" evidence="9">
    <location>
        <position position="166"/>
    </location>
</feature>
<evidence type="ECO:0000256" key="2">
    <source>
        <dbReference type="ARBA" id="ARBA00022475"/>
    </source>
</evidence>
<dbReference type="InterPro" id="IPR044812">
    <property type="entry name" value="CERK1/LYK3-like"/>
</dbReference>
<dbReference type="InterPro" id="IPR057097">
    <property type="entry name" value="LysM_RLK3/10"/>
</dbReference>
<evidence type="ECO:0000256" key="4">
    <source>
        <dbReference type="ARBA" id="ARBA00022729"/>
    </source>
</evidence>
<evidence type="ECO:0000256" key="3">
    <source>
        <dbReference type="ARBA" id="ARBA00022692"/>
    </source>
</evidence>
<dbReference type="Proteomes" id="UP001054252">
    <property type="component" value="Unassembled WGS sequence"/>
</dbReference>
<comment type="subcellular location">
    <subcellularLocation>
        <location evidence="1">Cell membrane</location>
        <topology evidence="1">Single-pass membrane protein</topology>
    </subcellularLocation>
</comment>
<accession>A0AAV5MWF4</accession>
<dbReference type="GO" id="GO:0005886">
    <property type="term" value="C:plasma membrane"/>
    <property type="evidence" value="ECO:0007669"/>
    <property type="project" value="UniProtKB-SubCell"/>
</dbReference>
<name>A0AAV5MWF4_9ROSI</name>
<dbReference type="EMBL" id="BPVZ01001156">
    <property type="protein sequence ID" value="GKV53198.1"/>
    <property type="molecule type" value="Genomic_DNA"/>
</dbReference>
<reference evidence="9 10" key="1">
    <citation type="journal article" date="2021" name="Commun. Biol.">
        <title>The genome of Shorea leprosula (Dipterocarpaceae) highlights the ecological relevance of drought in aseasonal tropical rainforests.</title>
        <authorList>
            <person name="Ng K.K.S."/>
            <person name="Kobayashi M.J."/>
            <person name="Fawcett J.A."/>
            <person name="Hatakeyama M."/>
            <person name="Paape T."/>
            <person name="Ng C.H."/>
            <person name="Ang C.C."/>
            <person name="Tnah L.H."/>
            <person name="Lee C.T."/>
            <person name="Nishiyama T."/>
            <person name="Sese J."/>
            <person name="O'Brien M.J."/>
            <person name="Copetti D."/>
            <person name="Mohd Noor M.I."/>
            <person name="Ong R.C."/>
            <person name="Putra M."/>
            <person name="Sireger I.Z."/>
            <person name="Indrioko S."/>
            <person name="Kosugi Y."/>
            <person name="Izuno A."/>
            <person name="Isagi Y."/>
            <person name="Lee S.L."/>
            <person name="Shimizu K.K."/>
        </authorList>
    </citation>
    <scope>NUCLEOTIDE SEQUENCE [LARGE SCALE GENOMIC DNA]</scope>
    <source>
        <strain evidence="9">214</strain>
    </source>
</reference>
<evidence type="ECO:0000259" key="8">
    <source>
        <dbReference type="Pfam" id="PF23577"/>
    </source>
</evidence>
<dbReference type="PANTHER" id="PTHR46204">
    <property type="entry name" value="CHITIN ELICITOR RECEPTOR KINASE 1-RELATED"/>
    <property type="match status" value="1"/>
</dbReference>
<sequence>MLFYSVLKRQRKTTLNFIIVFHVLVFMSGSNVQGKCRTGCDLALASYYFGDTYDKVAQTVYTNLTTENWVHRFNIYDDTRILDYSPINVTVKCSCGDRRVSKDYGLFTTYPLRQGDNLSTVAAEAGVSMEILISSKFLAMVVSAVSRRVGDHTATVAIDAYMVVHS</sequence>
<keyword evidence="10" id="KW-1185">Reference proteome</keyword>
<keyword evidence="6" id="KW-0472">Membrane</keyword>
<protein>
    <recommendedName>
        <fullName evidence="8">LYK3/RLK10-like LysM domain-containing protein</fullName>
    </recommendedName>
</protein>
<feature type="domain" description="LYK3/RLK10-like LysM" evidence="8">
    <location>
        <begin position="108"/>
        <end position="132"/>
    </location>
</feature>
<keyword evidence="5" id="KW-1133">Transmembrane helix</keyword>
<evidence type="ECO:0000256" key="7">
    <source>
        <dbReference type="ARBA" id="ARBA00023157"/>
    </source>
</evidence>
<comment type="caution">
    <text evidence="9">The sequence shown here is derived from an EMBL/GenBank/DDBJ whole genome shotgun (WGS) entry which is preliminary data.</text>
</comment>
<gene>
    <name evidence="9" type="ORF">SLEP1_g59735</name>
</gene>
<organism evidence="9 10">
    <name type="scientific">Rubroshorea leprosula</name>
    <dbReference type="NCBI Taxonomy" id="152421"/>
    <lineage>
        <taxon>Eukaryota</taxon>
        <taxon>Viridiplantae</taxon>
        <taxon>Streptophyta</taxon>
        <taxon>Embryophyta</taxon>
        <taxon>Tracheophyta</taxon>
        <taxon>Spermatophyta</taxon>
        <taxon>Magnoliopsida</taxon>
        <taxon>eudicotyledons</taxon>
        <taxon>Gunneridae</taxon>
        <taxon>Pentapetalae</taxon>
        <taxon>rosids</taxon>
        <taxon>malvids</taxon>
        <taxon>Malvales</taxon>
        <taxon>Dipterocarpaceae</taxon>
        <taxon>Rubroshorea</taxon>
    </lineage>
</organism>
<keyword evidence="4" id="KW-0732">Signal</keyword>
<dbReference type="GO" id="GO:0045087">
    <property type="term" value="P:innate immune response"/>
    <property type="evidence" value="ECO:0007669"/>
    <property type="project" value="InterPro"/>
</dbReference>
<dbReference type="AlphaFoldDB" id="A0AAV5MWF4"/>
<dbReference type="Pfam" id="PF23577">
    <property type="entry name" value="LysM_RLK"/>
    <property type="match status" value="1"/>
</dbReference>
<evidence type="ECO:0000313" key="9">
    <source>
        <dbReference type="EMBL" id="GKV53198.1"/>
    </source>
</evidence>
<dbReference type="PANTHER" id="PTHR46204:SF2">
    <property type="entry name" value="CHITIN ELICITOR RECEPTOR KINASE 1"/>
    <property type="match status" value="1"/>
</dbReference>
<keyword evidence="3" id="KW-0812">Transmembrane</keyword>